<dbReference type="InterPro" id="IPR048279">
    <property type="entry name" value="MdtK-like"/>
</dbReference>
<feature type="transmembrane region" description="Helical" evidence="11">
    <location>
        <begin position="12"/>
        <end position="37"/>
    </location>
</feature>
<evidence type="ECO:0000313" key="13">
    <source>
        <dbReference type="Proteomes" id="UP000324853"/>
    </source>
</evidence>
<keyword evidence="6 11" id="KW-1133">Transmembrane helix</keyword>
<evidence type="ECO:0000256" key="8">
    <source>
        <dbReference type="ARBA" id="ARBA00023136"/>
    </source>
</evidence>
<dbReference type="NCBIfam" id="TIGR00797">
    <property type="entry name" value="matE"/>
    <property type="match status" value="1"/>
</dbReference>
<evidence type="ECO:0000256" key="5">
    <source>
        <dbReference type="ARBA" id="ARBA00022692"/>
    </source>
</evidence>
<dbReference type="PANTHER" id="PTHR43298:SF2">
    <property type="entry name" value="FMN_FAD EXPORTER YEEO-RELATED"/>
    <property type="match status" value="1"/>
</dbReference>
<dbReference type="GO" id="GO:0005886">
    <property type="term" value="C:plasma membrane"/>
    <property type="evidence" value="ECO:0007669"/>
    <property type="project" value="UniProtKB-SubCell"/>
</dbReference>
<keyword evidence="5 11" id="KW-0812">Transmembrane</keyword>
<dbReference type="AlphaFoldDB" id="A0A5S4WA25"/>
<keyword evidence="8 11" id="KW-0472">Membrane</keyword>
<feature type="transmembrane region" description="Helical" evidence="11">
    <location>
        <begin position="386"/>
        <end position="404"/>
    </location>
</feature>
<feature type="region of interest" description="Disordered" evidence="10">
    <location>
        <begin position="448"/>
        <end position="467"/>
    </location>
</feature>
<evidence type="ECO:0000256" key="1">
    <source>
        <dbReference type="ARBA" id="ARBA00004429"/>
    </source>
</evidence>
<dbReference type="Pfam" id="PF01554">
    <property type="entry name" value="MatE"/>
    <property type="match status" value="2"/>
</dbReference>
<evidence type="ECO:0000256" key="11">
    <source>
        <dbReference type="SAM" id="Phobius"/>
    </source>
</evidence>
<accession>A0A5S4WA25</accession>
<evidence type="ECO:0000256" key="4">
    <source>
        <dbReference type="ARBA" id="ARBA00022475"/>
    </source>
</evidence>
<evidence type="ECO:0000256" key="9">
    <source>
        <dbReference type="ARBA" id="ARBA00031636"/>
    </source>
</evidence>
<keyword evidence="3" id="KW-0050">Antiport</keyword>
<reference evidence="12 13" key="1">
    <citation type="submission" date="2019-08" db="EMBL/GenBank/DDBJ databases">
        <title>Bradyrhizobium hipponensis sp. nov., a rhizobium isolated from a Lupinus angustifolius root nodule in Tunisia.</title>
        <authorList>
            <person name="Off K."/>
            <person name="Rejili M."/>
            <person name="Mars M."/>
            <person name="Brachmann A."/>
            <person name="Marin M."/>
        </authorList>
    </citation>
    <scope>NUCLEOTIDE SEQUENCE [LARGE SCALE GENOMIC DNA]</scope>
    <source>
        <strain evidence="12 13">CTAW11</strain>
    </source>
</reference>
<name>A0A5S4WA25_9BRAD</name>
<dbReference type="RefSeq" id="WP_148754074.1">
    <property type="nucleotide sequence ID" value="NZ_VSSR01000047.1"/>
</dbReference>
<keyword evidence="4" id="KW-1003">Cell membrane</keyword>
<comment type="caution">
    <text evidence="12">The sequence shown here is derived from an EMBL/GenBank/DDBJ whole genome shotgun (WGS) entry which is preliminary data.</text>
</comment>
<evidence type="ECO:0000313" key="12">
    <source>
        <dbReference type="EMBL" id="TYL78848.1"/>
    </source>
</evidence>
<feature type="transmembrane region" description="Helical" evidence="11">
    <location>
        <begin position="315"/>
        <end position="336"/>
    </location>
</feature>
<feature type="transmembrane region" description="Helical" evidence="11">
    <location>
        <begin position="283"/>
        <end position="303"/>
    </location>
</feature>
<proteinExistence type="predicted"/>
<dbReference type="PROSITE" id="PS50096">
    <property type="entry name" value="IQ"/>
    <property type="match status" value="1"/>
</dbReference>
<feature type="transmembrane region" description="Helical" evidence="11">
    <location>
        <begin position="132"/>
        <end position="152"/>
    </location>
</feature>
<feature type="transmembrane region" description="Helical" evidence="11">
    <location>
        <begin position="238"/>
        <end position="263"/>
    </location>
</feature>
<evidence type="ECO:0000256" key="10">
    <source>
        <dbReference type="SAM" id="MobiDB-lite"/>
    </source>
</evidence>
<organism evidence="12 13">
    <name type="scientific">Bradyrhizobium cytisi</name>
    <dbReference type="NCBI Taxonomy" id="515489"/>
    <lineage>
        <taxon>Bacteria</taxon>
        <taxon>Pseudomonadati</taxon>
        <taxon>Pseudomonadota</taxon>
        <taxon>Alphaproteobacteria</taxon>
        <taxon>Hyphomicrobiales</taxon>
        <taxon>Nitrobacteraceae</taxon>
        <taxon>Bradyrhizobium</taxon>
    </lineage>
</organism>
<keyword evidence="13" id="KW-1185">Reference proteome</keyword>
<feature type="transmembrane region" description="Helical" evidence="11">
    <location>
        <begin position="356"/>
        <end position="374"/>
    </location>
</feature>
<dbReference type="Proteomes" id="UP000324853">
    <property type="component" value="Unassembled WGS sequence"/>
</dbReference>
<feature type="transmembrane region" description="Helical" evidence="11">
    <location>
        <begin position="164"/>
        <end position="184"/>
    </location>
</feature>
<dbReference type="GO" id="GO:0015297">
    <property type="term" value="F:antiporter activity"/>
    <property type="evidence" value="ECO:0007669"/>
    <property type="project" value="UniProtKB-KW"/>
</dbReference>
<keyword evidence="7" id="KW-0406">Ion transport</keyword>
<keyword evidence="2" id="KW-0813">Transport</keyword>
<dbReference type="PANTHER" id="PTHR43298">
    <property type="entry name" value="MULTIDRUG RESISTANCE PROTEIN NORM-RELATED"/>
    <property type="match status" value="1"/>
</dbReference>
<feature type="transmembrane region" description="Helical" evidence="11">
    <location>
        <begin position="90"/>
        <end position="112"/>
    </location>
</feature>
<evidence type="ECO:0000256" key="3">
    <source>
        <dbReference type="ARBA" id="ARBA00022449"/>
    </source>
</evidence>
<sequence>MKDLTRGSIVSHIVSMAPPIVVGMITIMICQLVDLYFVSGLGDAAVAGVAAAGNAGFLVNALMQMLGVGTVALVAHAVGRKDRDDANLVFNQAVVLSVLFGLLTLAGGLALSRPYMRAIAADEATIEAGTTYLLWFMPALALQFATQVMASALRATGIVRPSMLVQVLAVAINIALAPVLITGWGTGHALGVAGAGLASSIAVFIGVLMLLVYFLRRERYVAFHPAQWRPQLRQWKRILNVGLPAGGEFVMVFIIMAVGYYVLSIFGSAAQAGFGIGTRLLGLIQMPALAIALAAGPIAGQNFGAGNGARVRETFVKASLIATAVMIAFLIVAQFAPGLLLAGFSNDPETMAVASLFLRIISFNMVAQGLIFICSSMFQGLGNTTPVLWTSAMRVLTYSLPSVWLSTWPGFRMEHVWYLSIATTTLQAALSLWLLRREFRKRLVPSKEKAAELASPEPVVPLAREPA</sequence>
<evidence type="ECO:0000256" key="7">
    <source>
        <dbReference type="ARBA" id="ARBA00023065"/>
    </source>
</evidence>
<gene>
    <name evidence="12" type="ORF">FXB38_27540</name>
</gene>
<feature type="transmembrane region" description="Helical" evidence="11">
    <location>
        <begin position="190"/>
        <end position="215"/>
    </location>
</feature>
<feature type="transmembrane region" description="Helical" evidence="11">
    <location>
        <begin position="416"/>
        <end position="435"/>
    </location>
</feature>
<dbReference type="PIRSF" id="PIRSF006603">
    <property type="entry name" value="DinF"/>
    <property type="match status" value="1"/>
</dbReference>
<feature type="transmembrane region" description="Helical" evidence="11">
    <location>
        <begin position="57"/>
        <end position="78"/>
    </location>
</feature>
<dbReference type="GO" id="GO:0006811">
    <property type="term" value="P:monoatomic ion transport"/>
    <property type="evidence" value="ECO:0007669"/>
    <property type="project" value="UniProtKB-KW"/>
</dbReference>
<dbReference type="InterPro" id="IPR002528">
    <property type="entry name" value="MATE_fam"/>
</dbReference>
<evidence type="ECO:0000256" key="2">
    <source>
        <dbReference type="ARBA" id="ARBA00022448"/>
    </source>
</evidence>
<dbReference type="GO" id="GO:0042910">
    <property type="term" value="F:xenobiotic transmembrane transporter activity"/>
    <property type="evidence" value="ECO:0007669"/>
    <property type="project" value="InterPro"/>
</dbReference>
<dbReference type="EMBL" id="VSSR01000047">
    <property type="protein sequence ID" value="TYL78848.1"/>
    <property type="molecule type" value="Genomic_DNA"/>
</dbReference>
<comment type="subcellular location">
    <subcellularLocation>
        <location evidence="1">Cell inner membrane</location>
        <topology evidence="1">Multi-pass membrane protein</topology>
    </subcellularLocation>
</comment>
<evidence type="ECO:0000256" key="6">
    <source>
        <dbReference type="ARBA" id="ARBA00022989"/>
    </source>
</evidence>
<dbReference type="OrthoDB" id="9806302at2"/>
<dbReference type="InterPro" id="IPR050222">
    <property type="entry name" value="MATE_MdtK"/>
</dbReference>
<dbReference type="CDD" id="cd13141">
    <property type="entry name" value="MATE_like_13"/>
    <property type="match status" value="1"/>
</dbReference>
<protein>
    <recommendedName>
        <fullName evidence="9">Multidrug-efflux transporter</fullName>
    </recommendedName>
</protein>